<dbReference type="Pfam" id="PF01337">
    <property type="entry name" value="Barstar"/>
    <property type="match status" value="1"/>
</dbReference>
<comment type="similarity">
    <text evidence="1">Belongs to the barstar family.</text>
</comment>
<organism evidence="3 4">
    <name type="scientific">Streptomyces laculatispora</name>
    <dbReference type="NCBI Taxonomy" id="887464"/>
    <lineage>
        <taxon>Bacteria</taxon>
        <taxon>Bacillati</taxon>
        <taxon>Actinomycetota</taxon>
        <taxon>Actinomycetes</taxon>
        <taxon>Kitasatosporales</taxon>
        <taxon>Streptomycetaceae</taxon>
        <taxon>Streptomyces</taxon>
    </lineage>
</organism>
<reference evidence="3 4" key="1">
    <citation type="submission" date="2023-03" db="EMBL/GenBank/DDBJ databases">
        <title>Isolation and description of six Streptomyces strains from soil environments, able to metabolize different microbial glucans.</title>
        <authorList>
            <person name="Widen T."/>
            <person name="Larsbrink J."/>
        </authorList>
    </citation>
    <scope>NUCLEOTIDE SEQUENCE [LARGE SCALE GENOMIC DNA]</scope>
    <source>
        <strain evidence="3 4">Mut2</strain>
    </source>
</reference>
<name>A0ABY9I285_9ACTN</name>
<keyword evidence="4" id="KW-1185">Reference proteome</keyword>
<dbReference type="EMBL" id="CP120992">
    <property type="protein sequence ID" value="WLQ39766.1"/>
    <property type="molecule type" value="Genomic_DNA"/>
</dbReference>
<gene>
    <name evidence="3" type="ORF">P8A22_06950</name>
</gene>
<evidence type="ECO:0000313" key="4">
    <source>
        <dbReference type="Proteomes" id="UP001229952"/>
    </source>
</evidence>
<dbReference type="SUPFAM" id="SSF52038">
    <property type="entry name" value="Barstar-related"/>
    <property type="match status" value="1"/>
</dbReference>
<protein>
    <submittedName>
        <fullName evidence="3">Barstar family protein</fullName>
    </submittedName>
</protein>
<accession>A0ABY9I285</accession>
<dbReference type="RefSeq" id="WP_306086312.1">
    <property type="nucleotide sequence ID" value="NZ_CP120992.1"/>
</dbReference>
<dbReference type="InterPro" id="IPR035905">
    <property type="entry name" value="Barstar-like_sf"/>
</dbReference>
<evidence type="ECO:0000313" key="3">
    <source>
        <dbReference type="EMBL" id="WLQ39766.1"/>
    </source>
</evidence>
<sequence length="129" mass="14154">MTVTYVIDGSEITGLERFWQLIGEAVNGPGGYFGNGLDAFADCLRGGMGTPDDGDFVIEWRDHALSARALGHEETARHLRGLLGRAHPSNLPRLRQELARADDGRGPTLFDRLLEIIRDETAPGTLRLL</sequence>
<evidence type="ECO:0000256" key="1">
    <source>
        <dbReference type="ARBA" id="ARBA00006845"/>
    </source>
</evidence>
<dbReference type="Proteomes" id="UP001229952">
    <property type="component" value="Chromosome"/>
</dbReference>
<proteinExistence type="inferred from homology"/>
<dbReference type="InterPro" id="IPR000468">
    <property type="entry name" value="Barstar"/>
</dbReference>
<dbReference type="Gene3D" id="3.30.370.10">
    <property type="entry name" value="Barstar-like"/>
    <property type="match status" value="1"/>
</dbReference>
<evidence type="ECO:0000259" key="2">
    <source>
        <dbReference type="Pfam" id="PF01337"/>
    </source>
</evidence>
<feature type="domain" description="Barstar (barnase inhibitor)" evidence="2">
    <location>
        <begin position="5"/>
        <end position="73"/>
    </location>
</feature>